<dbReference type="InterPro" id="IPR011009">
    <property type="entry name" value="Kinase-like_dom_sf"/>
</dbReference>
<keyword evidence="10" id="KW-0472">Membrane</keyword>
<dbReference type="PROSITE" id="PS50011">
    <property type="entry name" value="PROTEIN_KINASE_DOM"/>
    <property type="match status" value="1"/>
</dbReference>
<keyword evidence="14" id="KW-1185">Reference proteome</keyword>
<evidence type="ECO:0000256" key="4">
    <source>
        <dbReference type="ARBA" id="ARBA00022840"/>
    </source>
</evidence>
<organism evidence="13 14">
    <name type="scientific">Nyssa sinensis</name>
    <dbReference type="NCBI Taxonomy" id="561372"/>
    <lineage>
        <taxon>Eukaryota</taxon>
        <taxon>Viridiplantae</taxon>
        <taxon>Streptophyta</taxon>
        <taxon>Embryophyta</taxon>
        <taxon>Tracheophyta</taxon>
        <taxon>Spermatophyta</taxon>
        <taxon>Magnoliopsida</taxon>
        <taxon>eudicotyledons</taxon>
        <taxon>Gunneridae</taxon>
        <taxon>Pentapetalae</taxon>
        <taxon>asterids</taxon>
        <taxon>Cornales</taxon>
        <taxon>Nyssaceae</taxon>
        <taxon>Nyssa</taxon>
    </lineage>
</organism>
<dbReference type="InterPro" id="IPR008271">
    <property type="entry name" value="Ser/Thr_kinase_AS"/>
</dbReference>
<dbReference type="AlphaFoldDB" id="A0A5J5A056"/>
<feature type="region of interest" description="Disordered" evidence="9">
    <location>
        <begin position="625"/>
        <end position="662"/>
    </location>
</feature>
<evidence type="ECO:0000256" key="7">
    <source>
        <dbReference type="ARBA" id="ARBA00023163"/>
    </source>
</evidence>
<keyword evidence="7" id="KW-0804">Transcription</keyword>
<dbReference type="GO" id="GO:0003677">
    <property type="term" value="F:DNA binding"/>
    <property type="evidence" value="ECO:0007669"/>
    <property type="project" value="UniProtKB-KW"/>
</dbReference>
<keyword evidence="2" id="KW-0547">Nucleotide-binding</keyword>
<dbReference type="Gene3D" id="3.30.200.20">
    <property type="entry name" value="Phosphorylase Kinase, domain 1"/>
    <property type="match status" value="1"/>
</dbReference>
<evidence type="ECO:0000313" key="14">
    <source>
        <dbReference type="Proteomes" id="UP000325577"/>
    </source>
</evidence>
<dbReference type="Proteomes" id="UP000325577">
    <property type="component" value="Linkage Group LG4"/>
</dbReference>
<dbReference type="Gene3D" id="2.170.150.80">
    <property type="entry name" value="NAC domain"/>
    <property type="match status" value="1"/>
</dbReference>
<dbReference type="PROSITE" id="PS00108">
    <property type="entry name" value="PROTEIN_KINASE_ST"/>
    <property type="match status" value="1"/>
</dbReference>
<dbReference type="PANTHER" id="PTHR47973">
    <property type="entry name" value="CYSTEINE-RICH RECEPTOR-LIKE PROTEIN KINASE 3"/>
    <property type="match status" value="1"/>
</dbReference>
<evidence type="ECO:0000313" key="13">
    <source>
        <dbReference type="EMBL" id="KAA8522741.1"/>
    </source>
</evidence>
<dbReference type="InterPro" id="IPR036093">
    <property type="entry name" value="NAC_dom_sf"/>
</dbReference>
<dbReference type="SMART" id="SM00220">
    <property type="entry name" value="S_TKc"/>
    <property type="match status" value="1"/>
</dbReference>
<evidence type="ECO:0008006" key="15">
    <source>
        <dbReference type="Google" id="ProtNLM"/>
    </source>
</evidence>
<dbReference type="Pfam" id="PF02365">
    <property type="entry name" value="NAM"/>
    <property type="match status" value="1"/>
</dbReference>
<dbReference type="PROSITE" id="PS51005">
    <property type="entry name" value="NAC"/>
    <property type="match status" value="1"/>
</dbReference>
<keyword evidence="5" id="KW-0805">Transcription regulation</keyword>
<evidence type="ECO:0000256" key="8">
    <source>
        <dbReference type="ARBA" id="ARBA00023242"/>
    </source>
</evidence>
<keyword evidence="8" id="KW-0539">Nucleus</keyword>
<dbReference type="EMBL" id="CM018047">
    <property type="protein sequence ID" value="KAA8522741.1"/>
    <property type="molecule type" value="Genomic_DNA"/>
</dbReference>
<keyword evidence="1" id="KW-0808">Transferase</keyword>
<dbReference type="InterPro" id="IPR003441">
    <property type="entry name" value="NAC-dom"/>
</dbReference>
<dbReference type="SUPFAM" id="SSF56112">
    <property type="entry name" value="Protein kinase-like (PK-like)"/>
    <property type="match status" value="1"/>
</dbReference>
<dbReference type="InterPro" id="IPR052059">
    <property type="entry name" value="CR_Ser/Thr_kinase"/>
</dbReference>
<evidence type="ECO:0000256" key="2">
    <source>
        <dbReference type="ARBA" id="ARBA00022741"/>
    </source>
</evidence>
<sequence>MPRVAIDVVSPVSSKNDIQSSPSKQHSPAVFFFLGGIVVLLILLILIFVFRKIIKPAELKKLVALTKKQRASTKLFSGNLRTISYFDFQTLKKATQNFHHSNLLGRGGFGPVYRGKLDDGRGEDDHERTTQEPGSTSRVLLRWSSTGKSNQFLNWNTRFQIILGIARGLQYLHEDSPLRIVHRDIKASNILLDDKFQPRIGDFGLARFFPEDQAYLSTTFAGTLGYTAPEYAIRGELSEKADIYSFGVLVLEIISCRKNTDLTLPSEMQYLPEYAWKMYERSKVIDLIDPKMREDGFVGTDVLHAIQVAFLCLQPHANLRPPMSEIVAMLTCRVEVHGTPIRPAFLDRKHRKSEKLSWDTISEVFPSPLQRTELSAGKLIGTSNLVFTLSSFENRLMLRMPFEMFPFYYRIFFSSGMLLTKVLYSINSSLCNSCGSSIKKMDTLGCVPAGFHFTPTEEELIEYYLRKKVMGEALPCENAVIERDLYGASPWKLLKVDDPWIHVNTTTAGKKNQDNVIYVFTQLKKMCKNKIARTAGCGTWDGQTGRTKVLNSQKQVIGYKKMFVFQVIKGSAGEADLNDDHHPWSRSHWIMHEYSIAEEYVVCKIRRDDSKGLKLVGQVQTTTIPVQHPYPYPSPSLPSSSSSSSSFHKRKSPLPADGDVDENQISSMVIQKKMHTYWDGDATATQSFGGQVVFSAASTSTTHHCIDIDDEDGNNHEIQNLLNNTDPPTEACIDAISEGIDPCFPSSTATQSFGGQVIFTATSALPLPSTSTTHHCINIDDEGEGEDDNEIQNLLNNTDPPAETCIDAICEGTDPCFPSSTATSVPEPVSNLQLPIREDEAFDLDYFFMNDVTY</sequence>
<keyword evidence="6" id="KW-0238">DNA-binding</keyword>
<reference evidence="13 14" key="1">
    <citation type="submission" date="2019-09" db="EMBL/GenBank/DDBJ databases">
        <title>A chromosome-level genome assembly of the Chinese tupelo Nyssa sinensis.</title>
        <authorList>
            <person name="Yang X."/>
            <person name="Kang M."/>
            <person name="Yang Y."/>
            <person name="Xiong H."/>
            <person name="Wang M."/>
            <person name="Zhang Z."/>
            <person name="Wang Z."/>
            <person name="Wu H."/>
            <person name="Ma T."/>
            <person name="Liu J."/>
            <person name="Xi Z."/>
        </authorList>
    </citation>
    <scope>NUCLEOTIDE SEQUENCE [LARGE SCALE GENOMIC DNA]</scope>
    <source>
        <strain evidence="13">J267</strain>
        <tissue evidence="13">Leaf</tissue>
    </source>
</reference>
<keyword evidence="10" id="KW-1133">Transmembrane helix</keyword>
<dbReference type="InterPro" id="IPR000719">
    <property type="entry name" value="Prot_kinase_dom"/>
</dbReference>
<evidence type="ECO:0000256" key="3">
    <source>
        <dbReference type="ARBA" id="ARBA00022777"/>
    </source>
</evidence>
<evidence type="ECO:0000256" key="9">
    <source>
        <dbReference type="SAM" id="MobiDB-lite"/>
    </source>
</evidence>
<name>A0A5J5A056_9ASTE</name>
<protein>
    <recommendedName>
        <fullName evidence="15">Protein kinase domain-containing protein</fullName>
    </recommendedName>
</protein>
<proteinExistence type="predicted"/>
<gene>
    <name evidence="13" type="ORF">F0562_009097</name>
</gene>
<dbReference type="FunFam" id="1.10.510.10:FF:000336">
    <property type="entry name" value="Cysteine-rich receptor-like protein kinase 2"/>
    <property type="match status" value="1"/>
</dbReference>
<evidence type="ECO:0000256" key="10">
    <source>
        <dbReference type="SAM" id="Phobius"/>
    </source>
</evidence>
<evidence type="ECO:0000259" key="12">
    <source>
        <dbReference type="PROSITE" id="PS51005"/>
    </source>
</evidence>
<dbReference type="GO" id="GO:0004672">
    <property type="term" value="F:protein kinase activity"/>
    <property type="evidence" value="ECO:0007669"/>
    <property type="project" value="InterPro"/>
</dbReference>
<feature type="domain" description="Protein kinase" evidence="11">
    <location>
        <begin position="48"/>
        <end position="345"/>
    </location>
</feature>
<keyword evidence="10" id="KW-0812">Transmembrane</keyword>
<feature type="transmembrane region" description="Helical" evidence="10">
    <location>
        <begin position="29"/>
        <end position="50"/>
    </location>
</feature>
<dbReference type="Pfam" id="PF00069">
    <property type="entry name" value="Pkinase"/>
    <property type="match status" value="1"/>
</dbReference>
<accession>A0A5J5A056</accession>
<dbReference type="GO" id="GO:0005524">
    <property type="term" value="F:ATP binding"/>
    <property type="evidence" value="ECO:0007669"/>
    <property type="project" value="UniProtKB-KW"/>
</dbReference>
<evidence type="ECO:0000256" key="1">
    <source>
        <dbReference type="ARBA" id="ARBA00022679"/>
    </source>
</evidence>
<feature type="compositionally biased region" description="Low complexity" evidence="9">
    <location>
        <begin position="637"/>
        <end position="646"/>
    </location>
</feature>
<feature type="domain" description="NAC" evidence="12">
    <location>
        <begin position="447"/>
        <end position="618"/>
    </location>
</feature>
<dbReference type="OrthoDB" id="4062651at2759"/>
<keyword evidence="3" id="KW-0418">Kinase</keyword>
<keyword evidence="4" id="KW-0067">ATP-binding</keyword>
<dbReference type="Gene3D" id="1.10.510.10">
    <property type="entry name" value="Transferase(Phosphotransferase) domain 1"/>
    <property type="match status" value="1"/>
</dbReference>
<evidence type="ECO:0000259" key="11">
    <source>
        <dbReference type="PROSITE" id="PS50011"/>
    </source>
</evidence>
<evidence type="ECO:0000256" key="5">
    <source>
        <dbReference type="ARBA" id="ARBA00023015"/>
    </source>
</evidence>
<dbReference type="SUPFAM" id="SSF101941">
    <property type="entry name" value="NAC domain"/>
    <property type="match status" value="1"/>
</dbReference>
<dbReference type="GO" id="GO:0006355">
    <property type="term" value="P:regulation of DNA-templated transcription"/>
    <property type="evidence" value="ECO:0007669"/>
    <property type="project" value="InterPro"/>
</dbReference>
<evidence type="ECO:0000256" key="6">
    <source>
        <dbReference type="ARBA" id="ARBA00023125"/>
    </source>
</evidence>